<dbReference type="SMART" id="SM00382">
    <property type="entry name" value="AAA"/>
    <property type="match status" value="1"/>
</dbReference>
<evidence type="ECO:0000256" key="7">
    <source>
        <dbReference type="ARBA" id="ARBA00022840"/>
    </source>
</evidence>
<dbReference type="EMBL" id="JACBYE010000010">
    <property type="protein sequence ID" value="NYS93148.1"/>
    <property type="molecule type" value="Genomic_DNA"/>
</dbReference>
<accession>A0A853EW85</accession>
<evidence type="ECO:0000313" key="12">
    <source>
        <dbReference type="Proteomes" id="UP000561011"/>
    </source>
</evidence>
<dbReference type="AlphaFoldDB" id="A0A853EW85"/>
<dbReference type="InterPro" id="IPR050388">
    <property type="entry name" value="ABC_Ni/Peptide_Import"/>
</dbReference>
<keyword evidence="6" id="KW-0547">Nucleotide-binding</keyword>
<dbReference type="GO" id="GO:0005524">
    <property type="term" value="F:ATP binding"/>
    <property type="evidence" value="ECO:0007669"/>
    <property type="project" value="UniProtKB-KW"/>
</dbReference>
<keyword evidence="4" id="KW-1003">Cell membrane</keyword>
<evidence type="ECO:0000259" key="10">
    <source>
        <dbReference type="PROSITE" id="PS50893"/>
    </source>
</evidence>
<protein>
    <submittedName>
        <fullName evidence="11">ABC transporter ATP-binding protein</fullName>
    </submittedName>
</protein>
<keyword evidence="7 11" id="KW-0067">ATP-binding</keyword>
<evidence type="ECO:0000256" key="8">
    <source>
        <dbReference type="ARBA" id="ARBA00022967"/>
    </source>
</evidence>
<evidence type="ECO:0000256" key="6">
    <source>
        <dbReference type="ARBA" id="ARBA00022741"/>
    </source>
</evidence>
<keyword evidence="8" id="KW-1278">Translocase</keyword>
<feature type="domain" description="ABC transporter" evidence="10">
    <location>
        <begin position="4"/>
        <end position="250"/>
    </location>
</feature>
<dbReference type="InterPro" id="IPR003439">
    <property type="entry name" value="ABC_transporter-like_ATP-bd"/>
</dbReference>
<dbReference type="PROSITE" id="PS50893">
    <property type="entry name" value="ABC_TRANSPORTER_2"/>
    <property type="match status" value="1"/>
</dbReference>
<dbReference type="SUPFAM" id="SSF52540">
    <property type="entry name" value="P-loop containing nucleoside triphosphate hydrolases"/>
    <property type="match status" value="1"/>
</dbReference>
<dbReference type="CDD" id="cd03257">
    <property type="entry name" value="ABC_NikE_OppD_transporters"/>
    <property type="match status" value="1"/>
</dbReference>
<comment type="caution">
    <text evidence="11">The sequence shown here is derived from an EMBL/GenBank/DDBJ whole genome shotgun (WGS) entry which is preliminary data.</text>
</comment>
<dbReference type="InterPro" id="IPR003593">
    <property type="entry name" value="AAA+_ATPase"/>
</dbReference>
<dbReference type="InterPro" id="IPR017871">
    <property type="entry name" value="ABC_transporter-like_CS"/>
</dbReference>
<keyword evidence="9" id="KW-0472">Membrane</keyword>
<organism evidence="11 12">
    <name type="scientific">Sanguibacter inulinus</name>
    <dbReference type="NCBI Taxonomy" id="60922"/>
    <lineage>
        <taxon>Bacteria</taxon>
        <taxon>Bacillati</taxon>
        <taxon>Actinomycetota</taxon>
        <taxon>Actinomycetes</taxon>
        <taxon>Micrococcales</taxon>
        <taxon>Sanguibacteraceae</taxon>
        <taxon>Sanguibacter</taxon>
    </lineage>
</organism>
<comment type="similarity">
    <text evidence="2">Belongs to the ABC transporter superfamily.</text>
</comment>
<dbReference type="GO" id="GO:0016887">
    <property type="term" value="F:ATP hydrolysis activity"/>
    <property type="evidence" value="ECO:0007669"/>
    <property type="project" value="InterPro"/>
</dbReference>
<dbReference type="PROSITE" id="PS00211">
    <property type="entry name" value="ABC_TRANSPORTER_1"/>
    <property type="match status" value="1"/>
</dbReference>
<dbReference type="Gene3D" id="3.40.50.300">
    <property type="entry name" value="P-loop containing nucleotide triphosphate hydrolases"/>
    <property type="match status" value="1"/>
</dbReference>
<evidence type="ECO:0000256" key="5">
    <source>
        <dbReference type="ARBA" id="ARBA00022519"/>
    </source>
</evidence>
<dbReference type="InterPro" id="IPR027417">
    <property type="entry name" value="P-loop_NTPase"/>
</dbReference>
<evidence type="ECO:0000256" key="1">
    <source>
        <dbReference type="ARBA" id="ARBA00004202"/>
    </source>
</evidence>
<proteinExistence type="inferred from homology"/>
<dbReference type="PANTHER" id="PTHR43297:SF14">
    <property type="entry name" value="ATPASE AAA-TYPE CORE DOMAIN-CONTAINING PROTEIN"/>
    <property type="match status" value="1"/>
</dbReference>
<evidence type="ECO:0000313" key="11">
    <source>
        <dbReference type="EMBL" id="NYS93148.1"/>
    </source>
</evidence>
<sequence length="265" mass="28453">MTALEVRDLTVRTSGGRTLLDAVSWEVPFGGRLGIIGESGSGKSLTAAAILGLLPEGMTATGQVLLDGRDLLTLGERALRSVRGAQVATVFQEPLTALDPLMTVGRQIAGPLRLHRGASRTKVRELAADLCRLVRLDDTERILGSYPWQLSGGQRQRVSIAMALACEPRVLLADEPTTALDVTVQAEILDLLDELIERTGTTLVFVSHDLPVVARVARDLVVMRSGQVVEATTVAQALDAPAHPYTRQLLAAARAVSRLPQEDER</sequence>
<dbReference type="GO" id="GO:0005886">
    <property type="term" value="C:plasma membrane"/>
    <property type="evidence" value="ECO:0007669"/>
    <property type="project" value="UniProtKB-SubCell"/>
</dbReference>
<evidence type="ECO:0000256" key="4">
    <source>
        <dbReference type="ARBA" id="ARBA00022475"/>
    </source>
</evidence>
<name>A0A853EW85_9MICO</name>
<evidence type="ECO:0000256" key="2">
    <source>
        <dbReference type="ARBA" id="ARBA00005417"/>
    </source>
</evidence>
<dbReference type="Proteomes" id="UP000561011">
    <property type="component" value="Unassembled WGS sequence"/>
</dbReference>
<reference evidence="11 12" key="1">
    <citation type="submission" date="2020-07" db="EMBL/GenBank/DDBJ databases">
        <title>MOT database genomes.</title>
        <authorList>
            <person name="Joseph S."/>
            <person name="Aduse-Opoku J."/>
            <person name="Hashim A."/>
            <person name="Wade W."/>
            <person name="Curtis M."/>
        </authorList>
    </citation>
    <scope>NUCLEOTIDE SEQUENCE [LARGE SCALE GENOMIC DNA]</scope>
    <source>
        <strain evidence="11 12">DSM 100099</strain>
    </source>
</reference>
<evidence type="ECO:0000256" key="3">
    <source>
        <dbReference type="ARBA" id="ARBA00022448"/>
    </source>
</evidence>
<dbReference type="PANTHER" id="PTHR43297">
    <property type="entry name" value="OLIGOPEPTIDE TRANSPORT ATP-BINDING PROTEIN APPD"/>
    <property type="match status" value="1"/>
</dbReference>
<keyword evidence="5" id="KW-0997">Cell inner membrane</keyword>
<evidence type="ECO:0000256" key="9">
    <source>
        <dbReference type="ARBA" id="ARBA00023136"/>
    </source>
</evidence>
<gene>
    <name evidence="11" type="ORF">HZZ10_06345</name>
</gene>
<dbReference type="Pfam" id="PF00005">
    <property type="entry name" value="ABC_tran"/>
    <property type="match status" value="1"/>
</dbReference>
<dbReference type="RefSeq" id="WP_179912870.1">
    <property type="nucleotide sequence ID" value="NZ_JACBYE010000010.1"/>
</dbReference>
<keyword evidence="3" id="KW-0813">Transport</keyword>
<keyword evidence="12" id="KW-1185">Reference proteome</keyword>
<comment type="subcellular location">
    <subcellularLocation>
        <location evidence="1">Cell membrane</location>
        <topology evidence="1">Peripheral membrane protein</topology>
    </subcellularLocation>
</comment>